<dbReference type="Proteomes" id="UP000315252">
    <property type="component" value="Unassembled WGS sequence"/>
</dbReference>
<dbReference type="OrthoDB" id="8480893at2"/>
<sequence>MKIIGFRAEHLENLTLQPAQSDMARYMSQSYGTALAQSGNAFTAIKGGRVLGCAGVELIWANRGIAWSLLGKMTGPEMLGIHRRVSEFLNKQSLRRIEMTVDAAHTAGHRWARMLGFQLEGRLQAYTPEGRDCDLYARIKR</sequence>
<accession>A0A545TUD3</accession>
<dbReference type="InterPro" id="IPR016181">
    <property type="entry name" value="Acyl_CoA_acyltransferase"/>
</dbReference>
<dbReference type="AlphaFoldDB" id="A0A545TUD3"/>
<protein>
    <submittedName>
        <fullName evidence="1">GNAT family acetyltransferase</fullName>
    </submittedName>
</protein>
<proteinExistence type="predicted"/>
<evidence type="ECO:0000313" key="2">
    <source>
        <dbReference type="Proteomes" id="UP000315252"/>
    </source>
</evidence>
<dbReference type="EMBL" id="VHSH01000003">
    <property type="protein sequence ID" value="TQV80771.1"/>
    <property type="molecule type" value="Genomic_DNA"/>
</dbReference>
<dbReference type="GO" id="GO:0016740">
    <property type="term" value="F:transferase activity"/>
    <property type="evidence" value="ECO:0007669"/>
    <property type="project" value="UniProtKB-KW"/>
</dbReference>
<gene>
    <name evidence="1" type="ORF">FKG95_11510</name>
</gene>
<keyword evidence="2" id="KW-1185">Reference proteome</keyword>
<name>A0A545TUD3_9PROT</name>
<comment type="caution">
    <text evidence="1">The sequence shown here is derived from an EMBL/GenBank/DDBJ whole genome shotgun (WGS) entry which is preliminary data.</text>
</comment>
<reference evidence="1 2" key="1">
    <citation type="submission" date="2019-06" db="EMBL/GenBank/DDBJ databases">
        <title>Whole genome sequence for Rhodospirillaceae sp. R148.</title>
        <authorList>
            <person name="Wang G."/>
        </authorList>
    </citation>
    <scope>NUCLEOTIDE SEQUENCE [LARGE SCALE GENOMIC DNA]</scope>
    <source>
        <strain evidence="1 2">R148</strain>
    </source>
</reference>
<keyword evidence="1" id="KW-0808">Transferase</keyword>
<dbReference type="Gene3D" id="3.40.630.30">
    <property type="match status" value="1"/>
</dbReference>
<dbReference type="RefSeq" id="WP_142896485.1">
    <property type="nucleotide sequence ID" value="NZ_ML660054.1"/>
</dbReference>
<organism evidence="1 2">
    <name type="scientific">Denitrobaculum tricleocarpae</name>
    <dbReference type="NCBI Taxonomy" id="2591009"/>
    <lineage>
        <taxon>Bacteria</taxon>
        <taxon>Pseudomonadati</taxon>
        <taxon>Pseudomonadota</taxon>
        <taxon>Alphaproteobacteria</taxon>
        <taxon>Rhodospirillales</taxon>
        <taxon>Rhodospirillaceae</taxon>
        <taxon>Denitrobaculum</taxon>
    </lineage>
</organism>
<dbReference type="SUPFAM" id="SSF55729">
    <property type="entry name" value="Acyl-CoA N-acyltransferases (Nat)"/>
    <property type="match status" value="1"/>
</dbReference>
<evidence type="ECO:0000313" key="1">
    <source>
        <dbReference type="EMBL" id="TQV80771.1"/>
    </source>
</evidence>